<dbReference type="EMBL" id="JAFMYW010000010">
    <property type="protein sequence ID" value="MBO0952121.1"/>
    <property type="molecule type" value="Genomic_DNA"/>
</dbReference>
<sequence>MTGERLLNAYQRYSQTKSIRVRIEEIQKPDSGQQNLLEKMQSLRERMAQTPIVIHAGLDINDIIDGVNDNSL</sequence>
<protein>
    <submittedName>
        <fullName evidence="1">Uncharacterized protein</fullName>
    </submittedName>
</protein>
<dbReference type="RefSeq" id="WP_207332077.1">
    <property type="nucleotide sequence ID" value="NZ_JAFMYW010000010.1"/>
</dbReference>
<name>A0ABS3JQ40_9BACT</name>
<evidence type="ECO:0000313" key="2">
    <source>
        <dbReference type="Proteomes" id="UP000664628"/>
    </source>
</evidence>
<reference evidence="1 2" key="1">
    <citation type="submission" date="2021-03" db="EMBL/GenBank/DDBJ databases">
        <title>Fibrella sp. HMF5405 genome sequencing and assembly.</title>
        <authorList>
            <person name="Kang H."/>
            <person name="Kim H."/>
            <person name="Bae S."/>
            <person name="Joh K."/>
        </authorList>
    </citation>
    <scope>NUCLEOTIDE SEQUENCE [LARGE SCALE GENOMIC DNA]</scope>
    <source>
        <strain evidence="1 2">HMF5405</strain>
    </source>
</reference>
<comment type="caution">
    <text evidence="1">The sequence shown here is derived from an EMBL/GenBank/DDBJ whole genome shotgun (WGS) entry which is preliminary data.</text>
</comment>
<dbReference type="Proteomes" id="UP000664628">
    <property type="component" value="Unassembled WGS sequence"/>
</dbReference>
<gene>
    <name evidence="1" type="ORF">J2I46_26305</name>
</gene>
<organism evidence="1 2">
    <name type="scientific">Fibrella forsythiae</name>
    <dbReference type="NCBI Taxonomy" id="2817061"/>
    <lineage>
        <taxon>Bacteria</taxon>
        <taxon>Pseudomonadati</taxon>
        <taxon>Bacteroidota</taxon>
        <taxon>Cytophagia</taxon>
        <taxon>Cytophagales</taxon>
        <taxon>Spirosomataceae</taxon>
        <taxon>Fibrella</taxon>
    </lineage>
</organism>
<keyword evidence="2" id="KW-1185">Reference proteome</keyword>
<accession>A0ABS3JQ40</accession>
<proteinExistence type="predicted"/>
<evidence type="ECO:0000313" key="1">
    <source>
        <dbReference type="EMBL" id="MBO0952121.1"/>
    </source>
</evidence>